<dbReference type="OrthoDB" id="5119743at2"/>
<evidence type="ECO:0000313" key="8">
    <source>
        <dbReference type="EMBL" id="TWP54175.1"/>
    </source>
</evidence>
<dbReference type="Proteomes" id="UP000316639">
    <property type="component" value="Unassembled WGS sequence"/>
</dbReference>
<dbReference type="AlphaFoldDB" id="A0A563F2I9"/>
<dbReference type="InterPro" id="IPR001387">
    <property type="entry name" value="Cro/C1-type_HTH"/>
</dbReference>
<evidence type="ECO:0000256" key="4">
    <source>
        <dbReference type="ARBA" id="ARBA00023163"/>
    </source>
</evidence>
<keyword evidence="4" id="KW-0804">Transcription</keyword>
<evidence type="ECO:0000313" key="9">
    <source>
        <dbReference type="Proteomes" id="UP000316639"/>
    </source>
</evidence>
<sequence>MAADEVLRARVRQLMALTDGSQRAFAARVGIEPSKLSRSLAGKRRFTPWELARIAETGGVAVDWLLGGDGTPVPPDEAPAGHRDQRRDEILVAAWRLIAERGYHSVRVADIAQACGTSPAAVHYYFPTKQDVLNEALRYCVEQAFTRQRAELGLIDDAHQRLVRLVEMQLPWPGRVRDEWSIWLQFWSEAALRTELRPAHNEFYARWREAVVRIISKGQRQRVFRQDVDPEDAALRFTALTDGAAIQVMTGAPGMTLDRMRGLLLGFIDRELVA</sequence>
<dbReference type="PROSITE" id="PS50943">
    <property type="entry name" value="HTH_CROC1"/>
    <property type="match status" value="1"/>
</dbReference>
<dbReference type="InterPro" id="IPR050109">
    <property type="entry name" value="HTH-type_TetR-like_transc_reg"/>
</dbReference>
<dbReference type="EMBL" id="VOBR01000001">
    <property type="protein sequence ID" value="TWP54175.1"/>
    <property type="molecule type" value="Genomic_DNA"/>
</dbReference>
<keyword evidence="2" id="KW-0805">Transcription regulation</keyword>
<proteinExistence type="predicted"/>
<dbReference type="PANTHER" id="PTHR30055:SF238">
    <property type="entry name" value="MYCOFACTOCIN BIOSYNTHESIS TRANSCRIPTIONAL REGULATOR MFTR-RELATED"/>
    <property type="match status" value="1"/>
</dbReference>
<organism evidence="8 9">
    <name type="scientific">Lentzea tibetensis</name>
    <dbReference type="NCBI Taxonomy" id="2591470"/>
    <lineage>
        <taxon>Bacteria</taxon>
        <taxon>Bacillati</taxon>
        <taxon>Actinomycetota</taxon>
        <taxon>Actinomycetes</taxon>
        <taxon>Pseudonocardiales</taxon>
        <taxon>Pseudonocardiaceae</taxon>
        <taxon>Lentzea</taxon>
    </lineage>
</organism>
<keyword evidence="9" id="KW-1185">Reference proteome</keyword>
<dbReference type="SUPFAM" id="SSF47413">
    <property type="entry name" value="lambda repressor-like DNA-binding domains"/>
    <property type="match status" value="1"/>
</dbReference>
<protein>
    <submittedName>
        <fullName evidence="8">TetR family transcriptional regulator</fullName>
    </submittedName>
</protein>
<dbReference type="RefSeq" id="WP_146348958.1">
    <property type="nucleotide sequence ID" value="NZ_VOBR01000001.1"/>
</dbReference>
<dbReference type="InterPro" id="IPR009057">
    <property type="entry name" value="Homeodomain-like_sf"/>
</dbReference>
<dbReference type="PROSITE" id="PS50977">
    <property type="entry name" value="HTH_TETR_2"/>
    <property type="match status" value="1"/>
</dbReference>
<dbReference type="SUPFAM" id="SSF48498">
    <property type="entry name" value="Tetracyclin repressor-like, C-terminal domain"/>
    <property type="match status" value="1"/>
</dbReference>
<dbReference type="InterPro" id="IPR039538">
    <property type="entry name" value="BetI_C"/>
</dbReference>
<evidence type="ECO:0000256" key="5">
    <source>
        <dbReference type="PROSITE-ProRule" id="PRU00335"/>
    </source>
</evidence>
<dbReference type="CDD" id="cd00093">
    <property type="entry name" value="HTH_XRE"/>
    <property type="match status" value="1"/>
</dbReference>
<reference evidence="8 9" key="1">
    <citation type="submission" date="2019-07" db="EMBL/GenBank/DDBJ databases">
        <title>Lentzea xizangensis sp. nov., isolated from Qinghai-Tibetan Plateau Soils.</title>
        <authorList>
            <person name="Huang J."/>
        </authorList>
    </citation>
    <scope>NUCLEOTIDE SEQUENCE [LARGE SCALE GENOMIC DNA]</scope>
    <source>
        <strain evidence="8 9">FXJ1.1311</strain>
    </source>
</reference>
<evidence type="ECO:0000259" key="6">
    <source>
        <dbReference type="PROSITE" id="PS50943"/>
    </source>
</evidence>
<feature type="domain" description="HTH cro/C1-type" evidence="6">
    <location>
        <begin position="11"/>
        <end position="65"/>
    </location>
</feature>
<feature type="domain" description="HTH tetR-type" evidence="7">
    <location>
        <begin position="84"/>
        <end position="144"/>
    </location>
</feature>
<gene>
    <name evidence="8" type="ORF">FKR81_01015</name>
</gene>
<name>A0A563F2I9_9PSEU</name>
<feature type="DNA-binding region" description="H-T-H motif" evidence="5">
    <location>
        <begin position="107"/>
        <end position="126"/>
    </location>
</feature>
<dbReference type="PRINTS" id="PR00455">
    <property type="entry name" value="HTHTETR"/>
</dbReference>
<evidence type="ECO:0000256" key="3">
    <source>
        <dbReference type="ARBA" id="ARBA00023125"/>
    </source>
</evidence>
<dbReference type="GO" id="GO:0000976">
    <property type="term" value="F:transcription cis-regulatory region binding"/>
    <property type="evidence" value="ECO:0007669"/>
    <property type="project" value="TreeGrafter"/>
</dbReference>
<dbReference type="PANTHER" id="PTHR30055">
    <property type="entry name" value="HTH-TYPE TRANSCRIPTIONAL REGULATOR RUTR"/>
    <property type="match status" value="1"/>
</dbReference>
<dbReference type="SUPFAM" id="SSF46689">
    <property type="entry name" value="Homeodomain-like"/>
    <property type="match status" value="1"/>
</dbReference>
<keyword evidence="3 5" id="KW-0238">DNA-binding</keyword>
<dbReference type="Pfam" id="PF13560">
    <property type="entry name" value="HTH_31"/>
    <property type="match status" value="1"/>
</dbReference>
<comment type="caution">
    <text evidence="8">The sequence shown here is derived from an EMBL/GenBank/DDBJ whole genome shotgun (WGS) entry which is preliminary data.</text>
</comment>
<dbReference type="InterPro" id="IPR001647">
    <property type="entry name" value="HTH_TetR"/>
</dbReference>
<dbReference type="Pfam" id="PF00440">
    <property type="entry name" value="TetR_N"/>
    <property type="match status" value="1"/>
</dbReference>
<dbReference type="SMART" id="SM00530">
    <property type="entry name" value="HTH_XRE"/>
    <property type="match status" value="1"/>
</dbReference>
<dbReference type="GO" id="GO:0003700">
    <property type="term" value="F:DNA-binding transcription factor activity"/>
    <property type="evidence" value="ECO:0007669"/>
    <property type="project" value="TreeGrafter"/>
</dbReference>
<dbReference type="Gene3D" id="1.10.260.40">
    <property type="entry name" value="lambda repressor-like DNA-binding domains"/>
    <property type="match status" value="1"/>
</dbReference>
<evidence type="ECO:0000256" key="2">
    <source>
        <dbReference type="ARBA" id="ARBA00023015"/>
    </source>
</evidence>
<dbReference type="Gene3D" id="1.10.357.10">
    <property type="entry name" value="Tetracycline Repressor, domain 2"/>
    <property type="match status" value="1"/>
</dbReference>
<accession>A0A563F2I9</accession>
<dbReference type="InterPro" id="IPR010982">
    <property type="entry name" value="Lambda_DNA-bd_dom_sf"/>
</dbReference>
<keyword evidence="1" id="KW-0678">Repressor</keyword>
<evidence type="ECO:0000259" key="7">
    <source>
        <dbReference type="PROSITE" id="PS50977"/>
    </source>
</evidence>
<dbReference type="InterPro" id="IPR036271">
    <property type="entry name" value="Tet_transcr_reg_TetR-rel_C_sf"/>
</dbReference>
<dbReference type="Pfam" id="PF13977">
    <property type="entry name" value="TetR_C_6"/>
    <property type="match status" value="1"/>
</dbReference>
<evidence type="ECO:0000256" key="1">
    <source>
        <dbReference type="ARBA" id="ARBA00022491"/>
    </source>
</evidence>